<keyword evidence="9 10" id="KW-0624">Polysaccharide degradation</keyword>
<keyword evidence="3 10" id="KW-0136">Cellulose degradation</keyword>
<dbReference type="InterPro" id="IPR035971">
    <property type="entry name" value="CBD_sf"/>
</dbReference>
<dbReference type="SMART" id="SM00236">
    <property type="entry name" value="fCBD"/>
    <property type="match status" value="1"/>
</dbReference>
<dbReference type="GO" id="GO:0046872">
    <property type="term" value="F:metal ion binding"/>
    <property type="evidence" value="ECO:0007669"/>
    <property type="project" value="UniProtKB-KW"/>
</dbReference>
<dbReference type="GO" id="GO:0004497">
    <property type="term" value="F:monooxygenase activity"/>
    <property type="evidence" value="ECO:0007669"/>
    <property type="project" value="UniProtKB-KW"/>
</dbReference>
<keyword evidence="14" id="KW-1185">Reference proteome</keyword>
<organism evidence="13 14">
    <name type="scientific">Agrocybe pediades</name>
    <dbReference type="NCBI Taxonomy" id="84607"/>
    <lineage>
        <taxon>Eukaryota</taxon>
        <taxon>Fungi</taxon>
        <taxon>Dikarya</taxon>
        <taxon>Basidiomycota</taxon>
        <taxon>Agaricomycotina</taxon>
        <taxon>Agaricomycetes</taxon>
        <taxon>Agaricomycetidae</taxon>
        <taxon>Agaricales</taxon>
        <taxon>Agaricineae</taxon>
        <taxon>Strophariaceae</taxon>
        <taxon>Agrocybe</taxon>
    </lineage>
</organism>
<dbReference type="PANTHER" id="PTHR33353">
    <property type="entry name" value="PUTATIVE (AFU_ORTHOLOGUE AFUA_1G12560)-RELATED"/>
    <property type="match status" value="1"/>
</dbReference>
<evidence type="ECO:0000313" key="14">
    <source>
        <dbReference type="Proteomes" id="UP000521872"/>
    </source>
</evidence>
<proteinExistence type="predicted"/>
<dbReference type="GO" id="GO:0005576">
    <property type="term" value="C:extracellular region"/>
    <property type="evidence" value="ECO:0007669"/>
    <property type="project" value="UniProtKB-SubCell"/>
</dbReference>
<reference evidence="13 14" key="1">
    <citation type="submission" date="2019-12" db="EMBL/GenBank/DDBJ databases">
        <authorList>
            <person name="Floudas D."/>
            <person name="Bentzer J."/>
            <person name="Ahren D."/>
            <person name="Johansson T."/>
            <person name="Persson P."/>
            <person name="Tunlid A."/>
        </authorList>
    </citation>
    <scope>NUCLEOTIDE SEQUENCE [LARGE SCALE GENOMIC DNA]</scope>
    <source>
        <strain evidence="13 14">CBS 102.39</strain>
    </source>
</reference>
<dbReference type="GO" id="GO:0030248">
    <property type="term" value="F:cellulose binding"/>
    <property type="evidence" value="ECO:0007669"/>
    <property type="project" value="UniProtKB-UniRule"/>
</dbReference>
<dbReference type="SUPFAM" id="SSF57180">
    <property type="entry name" value="Cellulose-binding domain"/>
    <property type="match status" value="1"/>
</dbReference>
<feature type="domain" description="CBM1" evidence="12">
    <location>
        <begin position="653"/>
        <end position="689"/>
    </location>
</feature>
<dbReference type="Gene3D" id="2.70.50.70">
    <property type="match status" value="2"/>
</dbReference>
<evidence type="ECO:0000256" key="2">
    <source>
        <dbReference type="ARBA" id="ARBA00022729"/>
    </source>
</evidence>
<evidence type="ECO:0000256" key="3">
    <source>
        <dbReference type="ARBA" id="ARBA00023001"/>
    </source>
</evidence>
<comment type="function">
    <text evidence="10">Lytic polysaccharide monooxygenase (LMPO) that depolymerizes crystalline and amorphous polysaccharides via the oxidation of scissile alpha- or beta-(1-4)-glycosidic bonds, yielding C1 and/or C4 oxidation products. Catalysis by LPMOs requires the reduction of the active-site copper from Cu(II) to Cu(I) by a reducing agent and H(2)O(2) or O(2) as a cosubstrate.</text>
</comment>
<keyword evidence="2" id="KW-0732">Signal</keyword>
<evidence type="ECO:0000256" key="1">
    <source>
        <dbReference type="ARBA" id="ARBA00022723"/>
    </source>
</evidence>
<keyword evidence="4" id="KW-0560">Oxidoreductase</keyword>
<keyword evidence="5" id="KW-0186">Copper</keyword>
<comment type="domain">
    <text evidence="10">Has a modular structure: an endo-beta-1,4-glucanase catalytic module at the N-terminus, a linker rich in serines and threonines, and a C-terminal carbohydrate-binding module (CBM).</text>
</comment>
<evidence type="ECO:0000259" key="12">
    <source>
        <dbReference type="PROSITE" id="PS51164"/>
    </source>
</evidence>
<evidence type="ECO:0000256" key="10">
    <source>
        <dbReference type="RuleBase" id="RU368122"/>
    </source>
</evidence>
<evidence type="ECO:0000256" key="7">
    <source>
        <dbReference type="ARBA" id="ARBA00023157"/>
    </source>
</evidence>
<feature type="region of interest" description="Disordered" evidence="11">
    <location>
        <begin position="322"/>
        <end position="358"/>
    </location>
</feature>
<dbReference type="InterPro" id="IPR005103">
    <property type="entry name" value="AA9_LPMO"/>
</dbReference>
<evidence type="ECO:0000256" key="4">
    <source>
        <dbReference type="ARBA" id="ARBA00023002"/>
    </source>
</evidence>
<dbReference type="Pfam" id="PF03443">
    <property type="entry name" value="AA9"/>
    <property type="match status" value="2"/>
</dbReference>
<evidence type="ECO:0000256" key="9">
    <source>
        <dbReference type="ARBA" id="ARBA00023326"/>
    </source>
</evidence>
<keyword evidence="7 10" id="KW-1015">Disulfide bond</keyword>
<accession>A0A8H4QVT9</accession>
<dbReference type="EC" id="1.14.99.56" evidence="10"/>
<evidence type="ECO:0000256" key="11">
    <source>
        <dbReference type="SAM" id="MobiDB-lite"/>
    </source>
</evidence>
<dbReference type="InterPro" id="IPR049892">
    <property type="entry name" value="AA9"/>
</dbReference>
<sequence length="689" mass="72324">MLTDAYSPVKWVQSGSMTSAVQRPTTVYYIRSLDSSLIFAPFFPLIRHQDRQETMGELKGCLHIKERWILTRKSSRSNMKTSAALASVLFTINAVSAHTIFQELYVNGVSQGRLNGIRVPEYDGPITDVTSNDVICNGGINPYRQPVSTTVIKVPGGSQVTAQWHHTLTSNTGDPSDPIDASHKGPVLAYLAKVPSALQKDVTGLKWFKIYQDGLDSSGQWGVDRLIQNQGKVSFTIPDCIPAGEYLLRVELIALHAAQTYPGAQLYMECAQLQITGGGNTSPANTVSFPGAYSGSDPGISYNLYNGQKSYTIPGPSVFTCGGSGSNPQPSVSSTTRAPVSTTTSRTSAAPTTTAGGSGTVPQYGQCGGSGYNGPMAAFAASALLLANSVAAHTIFQTLWVNGVSQGHLNGIRVVDYDGPITDVTSNDVICNGGINPYHQPMSTTIIPVPAGAQVTAEWHHTLDSAGTNDPADPIDPSHKGPILAYMAKVNNATQSTVTGLNWFKIYHDGLDGTTWAVDKLIANQGKVSFTIPSCIPPGQYLLRVELIALHGAETYPGAQLYMECAQIQVTGGGSASPSTVSFPGAYKGSDPGITVNIYNNLKSYTIPGPSVFSCNGNSSPSSPSTTVANPSPTTVSSSAPASSSSSTGSAAGSVAHYGQCGGLTYSGPTTCAAPYSCVKSSDYYSQCL</sequence>
<keyword evidence="6" id="KW-0503">Monooxygenase</keyword>
<evidence type="ECO:0000256" key="5">
    <source>
        <dbReference type="ARBA" id="ARBA00023008"/>
    </source>
</evidence>
<evidence type="ECO:0000313" key="13">
    <source>
        <dbReference type="EMBL" id="KAF4617799.1"/>
    </source>
</evidence>
<dbReference type="AlphaFoldDB" id="A0A8H4QVT9"/>
<dbReference type="CDD" id="cd21175">
    <property type="entry name" value="LPMO_AA9"/>
    <property type="match status" value="2"/>
</dbReference>
<comment type="caution">
    <text evidence="13">The sequence shown here is derived from an EMBL/GenBank/DDBJ whole genome shotgun (WGS) entry which is preliminary data.</text>
</comment>
<keyword evidence="10" id="KW-0964">Secreted</keyword>
<dbReference type="PROSITE" id="PS51164">
    <property type="entry name" value="CBM1_2"/>
    <property type="match status" value="1"/>
</dbReference>
<evidence type="ECO:0000256" key="6">
    <source>
        <dbReference type="ARBA" id="ARBA00023033"/>
    </source>
</evidence>
<dbReference type="Proteomes" id="UP000521872">
    <property type="component" value="Unassembled WGS sequence"/>
</dbReference>
<dbReference type="PROSITE" id="PS00562">
    <property type="entry name" value="CBM1_1"/>
    <property type="match status" value="1"/>
</dbReference>
<dbReference type="Pfam" id="PF00734">
    <property type="entry name" value="CBM_1"/>
    <property type="match status" value="1"/>
</dbReference>
<gene>
    <name evidence="13" type="ORF">D9613_005981</name>
</gene>
<evidence type="ECO:0000256" key="8">
    <source>
        <dbReference type="ARBA" id="ARBA00023277"/>
    </source>
</evidence>
<protein>
    <recommendedName>
        <fullName evidence="10">AA9 family lytic polysaccharide monooxygenase</fullName>
        <ecNumber evidence="10">1.14.99.56</ecNumber>
    </recommendedName>
    <alternativeName>
        <fullName evidence="10">Endo-beta-1,4-glucanase</fullName>
    </alternativeName>
    <alternativeName>
        <fullName evidence="10">Glycosyl hydrolase 61 family protein</fullName>
    </alternativeName>
</protein>
<dbReference type="PANTHER" id="PTHR33353:SF18">
    <property type="entry name" value="ENDOGLUCANASE II"/>
    <property type="match status" value="1"/>
</dbReference>
<dbReference type="GO" id="GO:0030245">
    <property type="term" value="P:cellulose catabolic process"/>
    <property type="evidence" value="ECO:0007669"/>
    <property type="project" value="UniProtKB-UniRule"/>
</dbReference>
<keyword evidence="8 10" id="KW-0119">Carbohydrate metabolism</keyword>
<comment type="subcellular location">
    <subcellularLocation>
        <location evidence="10">Secreted</location>
    </subcellularLocation>
</comment>
<name>A0A8H4QVT9_9AGAR</name>
<dbReference type="InterPro" id="IPR000254">
    <property type="entry name" value="CBD"/>
</dbReference>
<dbReference type="EMBL" id="JAACJL010000030">
    <property type="protein sequence ID" value="KAF4617799.1"/>
    <property type="molecule type" value="Genomic_DNA"/>
</dbReference>
<dbReference type="GO" id="GO:0008810">
    <property type="term" value="F:cellulase activity"/>
    <property type="evidence" value="ECO:0007669"/>
    <property type="project" value="UniProtKB-UniRule"/>
</dbReference>
<comment type="catalytic activity">
    <reaction evidence="10">
        <text>[(1-&gt;4)-beta-D-glucosyl]n+m + reduced acceptor + O2 = 4-dehydro-beta-D-glucosyl-[(1-&gt;4)-beta-D-glucosyl]n-1 + [(1-&gt;4)-beta-D-glucosyl]m + acceptor + H2O.</text>
        <dbReference type="EC" id="1.14.99.56"/>
    </reaction>
</comment>
<feature type="region of interest" description="Disordered" evidence="11">
    <location>
        <begin position="623"/>
        <end position="645"/>
    </location>
</feature>
<keyword evidence="1" id="KW-0479">Metal-binding</keyword>
<feature type="compositionally biased region" description="Low complexity" evidence="11">
    <location>
        <begin position="330"/>
        <end position="355"/>
    </location>
</feature>